<feature type="signal peptide" evidence="1">
    <location>
        <begin position="1"/>
        <end position="20"/>
    </location>
</feature>
<evidence type="ECO:0000313" key="4">
    <source>
        <dbReference type="Proteomes" id="UP001500518"/>
    </source>
</evidence>
<comment type="caution">
    <text evidence="3">The sequence shown here is derived from an EMBL/GenBank/DDBJ whole genome shotgun (WGS) entry which is preliminary data.</text>
</comment>
<feature type="domain" description="Putative auto-transporter adhesin head GIN" evidence="2">
    <location>
        <begin position="53"/>
        <end position="229"/>
    </location>
</feature>
<dbReference type="Pfam" id="PF10988">
    <property type="entry name" value="DUF2807"/>
    <property type="match status" value="1"/>
</dbReference>
<gene>
    <name evidence="3" type="ORF">GCM10023208_01190</name>
</gene>
<dbReference type="EMBL" id="BAABHV010000001">
    <property type="protein sequence ID" value="GAA5046087.1"/>
    <property type="molecule type" value="Genomic_DNA"/>
</dbReference>
<organism evidence="3 4">
    <name type="scientific">Erythrobacter westpacificensis</name>
    <dbReference type="NCBI Taxonomy" id="1055231"/>
    <lineage>
        <taxon>Bacteria</taxon>
        <taxon>Pseudomonadati</taxon>
        <taxon>Pseudomonadota</taxon>
        <taxon>Alphaproteobacteria</taxon>
        <taxon>Sphingomonadales</taxon>
        <taxon>Erythrobacteraceae</taxon>
        <taxon>Erythrobacter/Porphyrobacter group</taxon>
        <taxon>Erythrobacter</taxon>
    </lineage>
</organism>
<evidence type="ECO:0000259" key="2">
    <source>
        <dbReference type="Pfam" id="PF10988"/>
    </source>
</evidence>
<dbReference type="Gene3D" id="2.160.20.120">
    <property type="match status" value="1"/>
</dbReference>
<proteinExistence type="predicted"/>
<accession>A0ABP9JXJ3</accession>
<evidence type="ECO:0000313" key="3">
    <source>
        <dbReference type="EMBL" id="GAA5046087.1"/>
    </source>
</evidence>
<evidence type="ECO:0000256" key="1">
    <source>
        <dbReference type="SAM" id="SignalP"/>
    </source>
</evidence>
<keyword evidence="1" id="KW-0732">Signal</keyword>
<dbReference type="Proteomes" id="UP001500518">
    <property type="component" value="Unassembled WGS sequence"/>
</dbReference>
<protein>
    <recommendedName>
        <fullName evidence="2">Putative auto-transporter adhesin head GIN domain-containing protein</fullName>
    </recommendedName>
</protein>
<dbReference type="InterPro" id="IPR021255">
    <property type="entry name" value="DUF2807"/>
</dbReference>
<name>A0ABP9JXJ3_9SPHN</name>
<keyword evidence="4" id="KW-1185">Reference proteome</keyword>
<dbReference type="PROSITE" id="PS51257">
    <property type="entry name" value="PROKAR_LIPOPROTEIN"/>
    <property type="match status" value="1"/>
</dbReference>
<feature type="chain" id="PRO_5047286361" description="Putative auto-transporter adhesin head GIN domain-containing protein" evidence="1">
    <location>
        <begin position="21"/>
        <end position="255"/>
    </location>
</feature>
<reference evidence="4" key="1">
    <citation type="journal article" date="2019" name="Int. J. Syst. Evol. Microbiol.">
        <title>The Global Catalogue of Microorganisms (GCM) 10K type strain sequencing project: providing services to taxonomists for standard genome sequencing and annotation.</title>
        <authorList>
            <consortium name="The Broad Institute Genomics Platform"/>
            <consortium name="The Broad Institute Genome Sequencing Center for Infectious Disease"/>
            <person name="Wu L."/>
            <person name="Ma J."/>
        </authorList>
    </citation>
    <scope>NUCLEOTIDE SEQUENCE [LARGE SCALE GENOMIC DNA]</scope>
    <source>
        <strain evidence="4">JCM 18014</strain>
    </source>
</reference>
<sequence>MRMGKILGKIAPVVALVAAAGLSGCDNVNVQFGDNEGVPLSELDLSGEAPPALVLASPDSVNVTTGDDFTIDVEGSAEARERMRFALDDDSLAIHRAGGDWAEGDVATINVTMPAPESLVMAGSGSMTVDAMASTAEITMAGSGTITADGIAAERMEVTVAGSGTVSASGTAERLELTVAGSGSADMEGLEAERAEVTVAGSGDATFASNGSVEASIVGSGDVRVLGSASCEVNTVGSGELVCEEPVVEATEEEA</sequence>